<evidence type="ECO:0000256" key="1">
    <source>
        <dbReference type="ARBA" id="ARBA00004123"/>
    </source>
</evidence>
<dbReference type="VEuPathDB" id="PlasmoDB:PKNH_0616000"/>
<keyword evidence="2" id="KW-0227">DNA damage</keyword>
<feature type="compositionally biased region" description="Basic and acidic residues" evidence="4">
    <location>
        <begin position="216"/>
        <end position="229"/>
    </location>
</feature>
<dbReference type="eggNOG" id="ENOG502QY1M">
    <property type="taxonomic scope" value="Eukaryota"/>
</dbReference>
<evidence type="ECO:0000313" key="7">
    <source>
        <dbReference type="Proteomes" id="UP000195012"/>
    </source>
</evidence>
<reference evidence="6 7" key="1">
    <citation type="submission" date="2017-05" db="EMBL/GenBank/DDBJ databases">
        <title>PacBio assembly of a Plasmodium knowlesi genome sequence with Hi-C correction and manual annotation of the SICAvar gene family.</title>
        <authorList>
            <person name="Lapp S.A."/>
            <person name="Geraldo J.A."/>
            <person name="Chien J.-T."/>
            <person name="Ay F."/>
            <person name="Pakala S.B."/>
            <person name="Batugedara G."/>
            <person name="Humphrey J.C."/>
            <person name="Debarry J.D."/>
            <person name="Le Roch K.G."/>
            <person name="Galinski M.R."/>
            <person name="Kissinger J.C."/>
        </authorList>
    </citation>
    <scope>NUCLEOTIDE SEQUENCE [LARGE SCALE GENOMIC DNA]</scope>
    <source>
        <strain evidence="7">Malayan Strain Pk1 (A+)</strain>
    </source>
</reference>
<accession>A0A1Y3DVH1</accession>
<feature type="compositionally biased region" description="Basic and acidic residues" evidence="4">
    <location>
        <begin position="515"/>
        <end position="526"/>
    </location>
</feature>
<dbReference type="GO" id="GO:0005634">
    <property type="term" value="C:nucleus"/>
    <property type="evidence" value="ECO:0007669"/>
    <property type="project" value="UniProtKB-SubCell"/>
</dbReference>
<feature type="region of interest" description="Disordered" evidence="4">
    <location>
        <begin position="172"/>
        <end position="287"/>
    </location>
</feature>
<feature type="compositionally biased region" description="Polar residues" evidence="4">
    <location>
        <begin position="230"/>
        <end position="240"/>
    </location>
</feature>
<comment type="caution">
    <text evidence="6">The sequence shown here is derived from an EMBL/GenBank/DDBJ whole genome shotgun (WGS) entry which is preliminary data.</text>
</comment>
<evidence type="ECO:0000259" key="5">
    <source>
        <dbReference type="Pfam" id="PF08573"/>
    </source>
</evidence>
<dbReference type="OMA" id="NKDKHCN"/>
<dbReference type="VEuPathDB" id="PlasmoDB:PKA1H_060021100"/>
<dbReference type="OrthoDB" id="378458at2759"/>
<feature type="region of interest" description="Disordered" evidence="4">
    <location>
        <begin position="618"/>
        <end position="639"/>
    </location>
</feature>
<dbReference type="InterPro" id="IPR013882">
    <property type="entry name" value="Ctp1_C"/>
</dbReference>
<dbReference type="AlphaFoldDB" id="A0A1Y3DVH1"/>
<organism evidence="6 7">
    <name type="scientific">Plasmodium knowlesi</name>
    <dbReference type="NCBI Taxonomy" id="5850"/>
    <lineage>
        <taxon>Eukaryota</taxon>
        <taxon>Sar</taxon>
        <taxon>Alveolata</taxon>
        <taxon>Apicomplexa</taxon>
        <taxon>Aconoidasida</taxon>
        <taxon>Haemosporida</taxon>
        <taxon>Plasmodiidae</taxon>
        <taxon>Plasmodium</taxon>
        <taxon>Plasmodium (Plasmodium)</taxon>
    </lineage>
</organism>
<dbReference type="VEuPathDB" id="PlasmoDB:PKNOH_S03330800"/>
<evidence type="ECO:0000256" key="4">
    <source>
        <dbReference type="SAM" id="MobiDB-lite"/>
    </source>
</evidence>
<evidence type="ECO:0000256" key="2">
    <source>
        <dbReference type="ARBA" id="ARBA00022763"/>
    </source>
</evidence>
<dbReference type="GO" id="GO:0006281">
    <property type="term" value="P:DNA repair"/>
    <property type="evidence" value="ECO:0007669"/>
    <property type="project" value="InterPro"/>
</dbReference>
<keyword evidence="3" id="KW-0539">Nucleus</keyword>
<dbReference type="Proteomes" id="UP000195012">
    <property type="component" value="Unassembled WGS sequence"/>
</dbReference>
<comment type="subcellular location">
    <subcellularLocation>
        <location evidence="1">Nucleus</location>
    </subcellularLocation>
</comment>
<sequence length="669" mass="77105">MTTFKSICEDSLKERKENVGLERVLGRVFDELISEFKAKFIKKISVLVHEVKHSDCALEVGKGGVQHYKREKYENRQKEQVGGKTHTDDTLGVYLSNITYSKRKSLFEKIKKEIDAQGEDHVTERGVSRKRLAPSGFTTVEEQKIYDSNEKVNVMNVVNDGKKKIDEVSVLDRRGKSVSSARNYLSDMHSKANSRKSGRSTRSRDTTGDGGSKGIEQLRKLDRVEKRNLSEVSEQMSMSDMSEKSQRTRTSYKSRTSRVSHGSPASCISRTSRKTNHPREDLCTLNGESNKSEKDTYANIISKYTIKRLFSNRLHTDEVGDTHCGIDERRADILRSAHIDKARRYMHEPSSISTNGGKAPSSKTNEFMNEENKNYKIVKRDFDDCSKRSVKSKANSLGSEREPLDILIAEEAKERNKLKEIRGRSNGYSNRQNEVEVKSHKGDSTSIDKSEQLFFEVIRGKKRKHLKGFECEDCKSFYEELCWDGSEEGRKYKGGTSHRSWNRHEVSKPAQNELLLKKDRGKKSEGENYTNRLSEYVNEKYTNGTQPDTVKSFGEMALVSSPRYFKNGEGNVDMGSGKYAEKYIDKFMKKFEMKEKNKGSLVKMNQVEEEKFYEVDEVDDTEEELPTEVAEDRRKENKKKKLIQSFSRHRYHSKVNDSPKNFWSFDFFK</sequence>
<proteinExistence type="predicted"/>
<feature type="region of interest" description="Disordered" evidence="4">
    <location>
        <begin position="493"/>
        <end position="530"/>
    </location>
</feature>
<dbReference type="EMBL" id="NETL01000017">
    <property type="protein sequence ID" value="OTN68310.1"/>
    <property type="molecule type" value="Genomic_DNA"/>
</dbReference>
<protein>
    <recommendedName>
        <fullName evidence="5">DNA endonuclease activator Ctp1 C-terminal domain-containing protein</fullName>
    </recommendedName>
</protein>
<feature type="domain" description="DNA endonuclease activator Ctp1 C-terminal" evidence="5">
    <location>
        <begin position="589"/>
        <end position="667"/>
    </location>
</feature>
<gene>
    <name evidence="6" type="ORF">PKNOH_S03330800</name>
</gene>
<evidence type="ECO:0000313" key="6">
    <source>
        <dbReference type="EMBL" id="OTN68310.1"/>
    </source>
</evidence>
<evidence type="ECO:0000256" key="3">
    <source>
        <dbReference type="ARBA" id="ARBA00023242"/>
    </source>
</evidence>
<feature type="compositionally biased region" description="Basic residues" evidence="4">
    <location>
        <begin position="192"/>
        <end position="201"/>
    </location>
</feature>
<dbReference type="Pfam" id="PF08573">
    <property type="entry name" value="SAE2"/>
    <property type="match status" value="1"/>
</dbReference>
<name>A0A1Y3DVH1_PLAKN</name>